<keyword evidence="2" id="KW-1185">Reference proteome</keyword>
<evidence type="ECO:0000313" key="1">
    <source>
        <dbReference type="EMBL" id="MBD8081509.1"/>
    </source>
</evidence>
<dbReference type="RefSeq" id="WP_191735284.1">
    <property type="nucleotide sequence ID" value="NZ_JACYFS010000001.1"/>
</dbReference>
<sequence length="89" mass="10241">MEINDLLKDEITAASERIESVTVKYPKKETVKGMISEVQNNPFGVQISQRNVKDPEEKFHEIDFEKAVEVAIYYYDGKISVHADSKYTD</sequence>
<evidence type="ECO:0000313" key="2">
    <source>
        <dbReference type="Proteomes" id="UP000637299"/>
    </source>
</evidence>
<protein>
    <submittedName>
        <fullName evidence="1">Uncharacterized protein</fullName>
    </submittedName>
</protein>
<organism evidence="1 2">
    <name type="scientific">Chryseobacterium caseinilyticum</name>
    <dbReference type="NCBI Taxonomy" id="2771428"/>
    <lineage>
        <taxon>Bacteria</taxon>
        <taxon>Pseudomonadati</taxon>
        <taxon>Bacteroidota</taxon>
        <taxon>Flavobacteriia</taxon>
        <taxon>Flavobacteriales</taxon>
        <taxon>Weeksellaceae</taxon>
        <taxon>Chryseobacterium group</taxon>
        <taxon>Chryseobacterium</taxon>
    </lineage>
</organism>
<dbReference type="Proteomes" id="UP000637299">
    <property type="component" value="Unassembled WGS sequence"/>
</dbReference>
<name>A0ABR8Z8S8_9FLAO</name>
<gene>
    <name evidence="1" type="ORF">IC610_03615</name>
</gene>
<accession>A0ABR8Z8S8</accession>
<proteinExistence type="predicted"/>
<comment type="caution">
    <text evidence="1">The sequence shown here is derived from an EMBL/GenBank/DDBJ whole genome shotgun (WGS) entry which is preliminary data.</text>
</comment>
<reference evidence="1 2" key="1">
    <citation type="submission" date="2020-09" db="EMBL/GenBank/DDBJ databases">
        <title>Genome seq and assembly of Chryseobacterium sp.</title>
        <authorList>
            <person name="Chhetri G."/>
        </authorList>
    </citation>
    <scope>NUCLEOTIDE SEQUENCE [LARGE SCALE GENOMIC DNA]</scope>
    <source>
        <strain evidence="1 2">GCR10</strain>
    </source>
</reference>
<dbReference type="EMBL" id="JACYFS010000001">
    <property type="protein sequence ID" value="MBD8081509.1"/>
    <property type="molecule type" value="Genomic_DNA"/>
</dbReference>